<dbReference type="GO" id="GO:0006508">
    <property type="term" value="P:proteolysis"/>
    <property type="evidence" value="ECO:0007669"/>
    <property type="project" value="UniProtKB-KW"/>
</dbReference>
<evidence type="ECO:0000313" key="6">
    <source>
        <dbReference type="EMBL" id="KAG5186673.1"/>
    </source>
</evidence>
<dbReference type="AlphaFoldDB" id="A0A835Z574"/>
<keyword evidence="2" id="KW-0645">Protease</keyword>
<dbReference type="Pfam" id="PF13180">
    <property type="entry name" value="PDZ_2"/>
    <property type="match status" value="1"/>
</dbReference>
<dbReference type="GO" id="GO:0004252">
    <property type="term" value="F:serine-type endopeptidase activity"/>
    <property type="evidence" value="ECO:0007669"/>
    <property type="project" value="InterPro"/>
</dbReference>
<dbReference type="InterPro" id="IPR001478">
    <property type="entry name" value="PDZ"/>
</dbReference>
<sequence>MPFGPFDGGGGGGGAGKVEQGQGSGVIFSADGLVLTNAHVVNGANKVTVTLTDGRKLLATVKGADELTDLAVLKIEGEGENIPFPVAQLGDSEELSVGDWVIAVGNPVGLDSTVTLGIVSSLKRSSQEVGIPDRKVTFIQTDAAINPGNSGGALVNERGEVVGINTAIRAYAEGIGFAIPVNKAKQIMYELAEGRAIQHPYIGVHMTTVTPDMARQNNLDPNAPNELPEVYGAMVIMVLPSTPAYDAGLRRFDVVIEMKGARIKNAGDIVSQVDECMVGENVPLKVLRAGRVMDLSIRPRDVLEMRQRQQLQQQQQRQQQQQQQGGGWLPFPGESQMPPGGSGGPPNTPPPGRGGGGNSSPHRTPGRRFGGGGLPGLPGFPGLP</sequence>
<evidence type="ECO:0000313" key="7">
    <source>
        <dbReference type="Proteomes" id="UP000664859"/>
    </source>
</evidence>
<evidence type="ECO:0000256" key="4">
    <source>
        <dbReference type="SAM" id="MobiDB-lite"/>
    </source>
</evidence>
<evidence type="ECO:0000256" key="1">
    <source>
        <dbReference type="ARBA" id="ARBA00010541"/>
    </source>
</evidence>
<feature type="compositionally biased region" description="Low complexity" evidence="4">
    <location>
        <begin position="308"/>
        <end position="323"/>
    </location>
</feature>
<dbReference type="InterPro" id="IPR001940">
    <property type="entry name" value="Peptidase_S1C"/>
</dbReference>
<dbReference type="InterPro" id="IPR036034">
    <property type="entry name" value="PDZ_sf"/>
</dbReference>
<reference evidence="6" key="1">
    <citation type="submission" date="2021-02" db="EMBL/GenBank/DDBJ databases">
        <title>First Annotated Genome of the Yellow-green Alga Tribonema minus.</title>
        <authorList>
            <person name="Mahan K.M."/>
        </authorList>
    </citation>
    <scope>NUCLEOTIDE SEQUENCE</scope>
    <source>
        <strain evidence="6">UTEX B ZZ1240</strain>
    </source>
</reference>
<dbReference type="SUPFAM" id="SSF50156">
    <property type="entry name" value="PDZ domain-like"/>
    <property type="match status" value="1"/>
</dbReference>
<dbReference type="InterPro" id="IPR009003">
    <property type="entry name" value="Peptidase_S1_PA"/>
</dbReference>
<dbReference type="EMBL" id="JAFCMP010000107">
    <property type="protein sequence ID" value="KAG5186673.1"/>
    <property type="molecule type" value="Genomic_DNA"/>
</dbReference>
<dbReference type="Gene3D" id="2.40.10.120">
    <property type="match status" value="1"/>
</dbReference>
<evidence type="ECO:0000256" key="2">
    <source>
        <dbReference type="ARBA" id="ARBA00022670"/>
    </source>
</evidence>
<protein>
    <submittedName>
        <fullName evidence="6">Trypsin-like cysteine/serine peptidase domain-containing protein</fullName>
    </submittedName>
</protein>
<organism evidence="6 7">
    <name type="scientific">Tribonema minus</name>
    <dbReference type="NCBI Taxonomy" id="303371"/>
    <lineage>
        <taxon>Eukaryota</taxon>
        <taxon>Sar</taxon>
        <taxon>Stramenopiles</taxon>
        <taxon>Ochrophyta</taxon>
        <taxon>PX clade</taxon>
        <taxon>Xanthophyceae</taxon>
        <taxon>Tribonematales</taxon>
        <taxon>Tribonemataceae</taxon>
        <taxon>Tribonema</taxon>
    </lineage>
</organism>
<keyword evidence="7" id="KW-1185">Reference proteome</keyword>
<proteinExistence type="inferred from homology"/>
<dbReference type="PANTHER" id="PTHR22939:SF129">
    <property type="entry name" value="SERINE PROTEASE HTRA2, MITOCHONDRIAL"/>
    <property type="match status" value="1"/>
</dbReference>
<gene>
    <name evidence="6" type="ORF">JKP88DRAFT_207378</name>
</gene>
<dbReference type="PANTHER" id="PTHR22939">
    <property type="entry name" value="SERINE PROTEASE FAMILY S1C HTRA-RELATED"/>
    <property type="match status" value="1"/>
</dbReference>
<dbReference type="SUPFAM" id="SSF50494">
    <property type="entry name" value="Trypsin-like serine proteases"/>
    <property type="match status" value="1"/>
</dbReference>
<name>A0A835Z574_9STRA</name>
<feature type="domain" description="PDZ" evidence="5">
    <location>
        <begin position="200"/>
        <end position="297"/>
    </location>
</feature>
<evidence type="ECO:0000259" key="5">
    <source>
        <dbReference type="Pfam" id="PF13180"/>
    </source>
</evidence>
<dbReference type="PRINTS" id="PR00834">
    <property type="entry name" value="PROTEASES2C"/>
</dbReference>
<dbReference type="Pfam" id="PF13365">
    <property type="entry name" value="Trypsin_2"/>
    <property type="match status" value="1"/>
</dbReference>
<dbReference type="Gene3D" id="2.30.42.10">
    <property type="match status" value="1"/>
</dbReference>
<comment type="caution">
    <text evidence="6">The sequence shown here is derived from an EMBL/GenBank/DDBJ whole genome shotgun (WGS) entry which is preliminary data.</text>
</comment>
<keyword evidence="3" id="KW-0378">Hydrolase</keyword>
<evidence type="ECO:0000256" key="3">
    <source>
        <dbReference type="ARBA" id="ARBA00022801"/>
    </source>
</evidence>
<dbReference type="OrthoDB" id="4217619at2759"/>
<accession>A0A835Z574</accession>
<feature type="region of interest" description="Disordered" evidence="4">
    <location>
        <begin position="306"/>
        <end position="384"/>
    </location>
</feature>
<dbReference type="Proteomes" id="UP000664859">
    <property type="component" value="Unassembled WGS sequence"/>
</dbReference>
<comment type="similarity">
    <text evidence="1">Belongs to the peptidase S1C family.</text>
</comment>